<dbReference type="STRING" id="329046.A0A1Y2CZK2"/>
<feature type="compositionally biased region" description="Basic and acidic residues" evidence="3">
    <location>
        <begin position="344"/>
        <end position="360"/>
    </location>
</feature>
<dbReference type="AlphaFoldDB" id="A0A1Y2CZK2"/>
<name>A0A1Y2CZK2_9FUNG</name>
<dbReference type="OrthoDB" id="10439740at2759"/>
<dbReference type="GO" id="GO:0005634">
    <property type="term" value="C:nucleus"/>
    <property type="evidence" value="ECO:0007669"/>
    <property type="project" value="UniProtKB-SubCell"/>
</dbReference>
<feature type="domain" description="Homeobox" evidence="4">
    <location>
        <begin position="363"/>
        <end position="423"/>
    </location>
</feature>
<keyword evidence="1 2" id="KW-0371">Homeobox</keyword>
<organism evidence="5 6">
    <name type="scientific">Rhizoclosmatium globosum</name>
    <dbReference type="NCBI Taxonomy" id="329046"/>
    <lineage>
        <taxon>Eukaryota</taxon>
        <taxon>Fungi</taxon>
        <taxon>Fungi incertae sedis</taxon>
        <taxon>Chytridiomycota</taxon>
        <taxon>Chytridiomycota incertae sedis</taxon>
        <taxon>Chytridiomycetes</taxon>
        <taxon>Chytridiales</taxon>
        <taxon>Chytriomycetaceae</taxon>
        <taxon>Rhizoclosmatium</taxon>
    </lineage>
</organism>
<dbReference type="PROSITE" id="PS50071">
    <property type="entry name" value="HOMEOBOX_2"/>
    <property type="match status" value="1"/>
</dbReference>
<feature type="DNA-binding region" description="Homeobox" evidence="1">
    <location>
        <begin position="365"/>
        <end position="424"/>
    </location>
</feature>
<accession>A0A1Y2CZK2</accession>
<dbReference type="CDD" id="cd00086">
    <property type="entry name" value="homeodomain"/>
    <property type="match status" value="1"/>
</dbReference>
<dbReference type="InterPro" id="IPR009057">
    <property type="entry name" value="Homeodomain-like_sf"/>
</dbReference>
<dbReference type="InterPro" id="IPR001356">
    <property type="entry name" value="HD"/>
</dbReference>
<reference evidence="5 6" key="1">
    <citation type="submission" date="2016-07" db="EMBL/GenBank/DDBJ databases">
        <title>Pervasive Adenine N6-methylation of Active Genes in Fungi.</title>
        <authorList>
            <consortium name="DOE Joint Genome Institute"/>
            <person name="Mondo S.J."/>
            <person name="Dannebaum R.O."/>
            <person name="Kuo R.C."/>
            <person name="Labutti K."/>
            <person name="Haridas S."/>
            <person name="Kuo A."/>
            <person name="Salamov A."/>
            <person name="Ahrendt S.R."/>
            <person name="Lipzen A."/>
            <person name="Sullivan W."/>
            <person name="Andreopoulos W.B."/>
            <person name="Clum A."/>
            <person name="Lindquist E."/>
            <person name="Daum C."/>
            <person name="Ramamoorthy G.K."/>
            <person name="Gryganskyi A."/>
            <person name="Culley D."/>
            <person name="Magnuson J.K."/>
            <person name="James T.Y."/>
            <person name="O'Malley M.A."/>
            <person name="Stajich J.E."/>
            <person name="Spatafora J.W."/>
            <person name="Visel A."/>
            <person name="Grigoriev I.V."/>
        </authorList>
    </citation>
    <scope>NUCLEOTIDE SEQUENCE [LARGE SCALE GENOMIC DNA]</scope>
    <source>
        <strain evidence="5 6">JEL800</strain>
    </source>
</reference>
<dbReference type="EMBL" id="MCGO01000003">
    <property type="protein sequence ID" value="ORY52306.1"/>
    <property type="molecule type" value="Genomic_DNA"/>
</dbReference>
<feature type="compositionally biased region" description="Polar residues" evidence="3">
    <location>
        <begin position="288"/>
        <end position="317"/>
    </location>
</feature>
<proteinExistence type="predicted"/>
<evidence type="ECO:0000256" key="3">
    <source>
        <dbReference type="SAM" id="MobiDB-lite"/>
    </source>
</evidence>
<sequence>MIQSAMTEAIPIKRNQQSTLSSSLDLLRPPAQFSAHPLMPQLMAREASSASLGIFNTPLHTPNPSPDAAFRIQDCLFPLSPPNWPSAKPSAPGLRAQSFNTPAYNAMESNDLFPLLDASSLADGGDRANSMIFHMPLQNSNLSSHVIPKHAKKCGTESQIDNCSGNAMETNNTLPEAISFHQKPSMPDYQFTFSQDYDDSRAYFPSTSQLQYSSAAMTENWLYDSMLDPLGGFVDMAYPSMVMPPELATFQFPLQVPSASSATVSLCSTPVPPSSAVLSSPPPLDTAQIDSQQQMESLTLPSASSKRSLSCPNTSTRLPVRSVRLAVTTPTPESTPLLTSKNGRKSEQHSRASSPDDHEPGYSYKNNKRFRLPKEQMAWLKELFDQNPLPSSAEAERIAAEIGVDVQKIKIFFQNRRAAEKRRAASRKSSTA</sequence>
<dbReference type="Pfam" id="PF00046">
    <property type="entry name" value="Homeodomain"/>
    <property type="match status" value="1"/>
</dbReference>
<evidence type="ECO:0000259" key="4">
    <source>
        <dbReference type="PROSITE" id="PS50071"/>
    </source>
</evidence>
<comment type="caution">
    <text evidence="5">The sequence shown here is derived from an EMBL/GenBank/DDBJ whole genome shotgun (WGS) entry which is preliminary data.</text>
</comment>
<feature type="compositionally biased region" description="Low complexity" evidence="3">
    <location>
        <begin position="328"/>
        <end position="340"/>
    </location>
</feature>
<gene>
    <name evidence="5" type="ORF">BCR33DRAFT_314974</name>
</gene>
<dbReference type="SMART" id="SM00389">
    <property type="entry name" value="HOX"/>
    <property type="match status" value="1"/>
</dbReference>
<evidence type="ECO:0000313" key="5">
    <source>
        <dbReference type="EMBL" id="ORY52306.1"/>
    </source>
</evidence>
<dbReference type="SUPFAM" id="SSF46689">
    <property type="entry name" value="Homeodomain-like"/>
    <property type="match status" value="1"/>
</dbReference>
<keyword evidence="1 2" id="KW-0238">DNA-binding</keyword>
<dbReference type="Gene3D" id="1.10.10.60">
    <property type="entry name" value="Homeodomain-like"/>
    <property type="match status" value="1"/>
</dbReference>
<protein>
    <recommendedName>
        <fullName evidence="4">Homeobox domain-containing protein</fullName>
    </recommendedName>
</protein>
<comment type="subcellular location">
    <subcellularLocation>
        <location evidence="1 2">Nucleus</location>
    </subcellularLocation>
</comment>
<dbReference type="Proteomes" id="UP000193642">
    <property type="component" value="Unassembled WGS sequence"/>
</dbReference>
<evidence type="ECO:0000313" key="6">
    <source>
        <dbReference type="Proteomes" id="UP000193642"/>
    </source>
</evidence>
<evidence type="ECO:0000256" key="2">
    <source>
        <dbReference type="RuleBase" id="RU000682"/>
    </source>
</evidence>
<feature type="region of interest" description="Disordered" evidence="3">
    <location>
        <begin position="264"/>
        <end position="368"/>
    </location>
</feature>
<dbReference type="GO" id="GO:0003677">
    <property type="term" value="F:DNA binding"/>
    <property type="evidence" value="ECO:0007669"/>
    <property type="project" value="UniProtKB-UniRule"/>
</dbReference>
<keyword evidence="6" id="KW-1185">Reference proteome</keyword>
<keyword evidence="1 2" id="KW-0539">Nucleus</keyword>
<evidence type="ECO:0000256" key="1">
    <source>
        <dbReference type="PROSITE-ProRule" id="PRU00108"/>
    </source>
</evidence>